<sequence>MIFSSYTFLFKFLPIVFAVYFLLNRFNRTSGKCWLACSSLFFYGYGSRHFLPFFVGSVIFNYLIGLLLNTFKEKSKIIANILLVTGILGNVTLLGYYKYMDFFILNINFFAEKKLPLLHIVLPIGISFFTFQLIAYLIDSYRCKTKGYSFLNYLLFITFFPQLIVGPIVHHRDVVPQYEDPNTSELNYKNISMGIFLFSIGCAKKILIADPLTSWAQPAFSHAQELTMLESWFSSISYTLSYYFDLSGYADMAIGLGSMFNIKIPINFNSPYKARNFADYWRRWHMTLSRFLGDYIFRSIFHKGDSARKFYFAIFITFLVSGFWHGAGWTFVVWGIFNGIFVIFAHAMTRANKRLPFFLAWFLTFSGVVLVRILFVSASFGDAIYVVKTLFDFSNLQFSGIPYASVGQLIYIAIGFFIVFFLPNSMEIKEKFRPNLKFAVFSAILLIFSMLNMSNVGDFLYFQF</sequence>
<organism evidence="11 12">
    <name type="scientific">Desulfonema magnum</name>
    <dbReference type="NCBI Taxonomy" id="45655"/>
    <lineage>
        <taxon>Bacteria</taxon>
        <taxon>Pseudomonadati</taxon>
        <taxon>Thermodesulfobacteriota</taxon>
        <taxon>Desulfobacteria</taxon>
        <taxon>Desulfobacterales</taxon>
        <taxon>Desulfococcaceae</taxon>
        <taxon>Desulfonema</taxon>
    </lineage>
</organism>
<dbReference type="PIRSF" id="PIRSF016636">
    <property type="entry name" value="AlgI_DltB"/>
    <property type="match status" value="1"/>
</dbReference>
<keyword evidence="4 9" id="KW-0808">Transferase</keyword>
<keyword evidence="6 10" id="KW-1133">Transmembrane helix</keyword>
<comment type="subcellular location">
    <subcellularLocation>
        <location evidence="1">Cell membrane</location>
        <topology evidence="1">Multi-pass membrane protein</topology>
    </subcellularLocation>
</comment>
<feature type="transmembrane region" description="Helical" evidence="10">
    <location>
        <begin position="78"/>
        <end position="97"/>
    </location>
</feature>
<protein>
    <recommendedName>
        <fullName evidence="13">Membrane-bound O-acyltransferase family protein</fullName>
    </recommendedName>
</protein>
<gene>
    <name evidence="11" type="ORF">dnm_100090</name>
</gene>
<dbReference type="EMBL" id="CP061800">
    <property type="protein sequence ID" value="QTA93901.1"/>
    <property type="molecule type" value="Genomic_DNA"/>
</dbReference>
<evidence type="ECO:0000256" key="4">
    <source>
        <dbReference type="ARBA" id="ARBA00022679"/>
    </source>
</evidence>
<dbReference type="Pfam" id="PF03062">
    <property type="entry name" value="MBOAT"/>
    <property type="match status" value="1"/>
</dbReference>
<evidence type="ECO:0000256" key="8">
    <source>
        <dbReference type="ARBA" id="ARBA00023315"/>
    </source>
</evidence>
<dbReference type="InterPro" id="IPR024194">
    <property type="entry name" value="Ac/AlaTfrase_AlgI/DltB"/>
</dbReference>
<dbReference type="InterPro" id="IPR028362">
    <property type="entry name" value="AlgI"/>
</dbReference>
<evidence type="ECO:0000256" key="10">
    <source>
        <dbReference type="SAM" id="Phobius"/>
    </source>
</evidence>
<feature type="transmembrane region" description="Helical" evidence="10">
    <location>
        <begin position="150"/>
        <end position="170"/>
    </location>
</feature>
<reference evidence="11" key="1">
    <citation type="journal article" date="2021" name="Microb. Physiol.">
        <title>Proteogenomic Insights into the Physiology of Marine, Sulfate-Reducing, Filamentous Desulfonema limicola and Desulfonema magnum.</title>
        <authorList>
            <person name="Schnaars V."/>
            <person name="Wohlbrand L."/>
            <person name="Scheve S."/>
            <person name="Hinrichs C."/>
            <person name="Reinhardt R."/>
            <person name="Rabus R."/>
        </authorList>
    </citation>
    <scope>NUCLEOTIDE SEQUENCE</scope>
    <source>
        <strain evidence="11">4be13</strain>
    </source>
</reference>
<dbReference type="InterPro" id="IPR004299">
    <property type="entry name" value="MBOAT_fam"/>
</dbReference>
<feature type="transmembrane region" description="Helical" evidence="10">
    <location>
        <begin position="355"/>
        <end position="380"/>
    </location>
</feature>
<evidence type="ECO:0000256" key="7">
    <source>
        <dbReference type="ARBA" id="ARBA00023136"/>
    </source>
</evidence>
<dbReference type="PANTHER" id="PTHR13285">
    <property type="entry name" value="ACYLTRANSFERASE"/>
    <property type="match status" value="1"/>
</dbReference>
<keyword evidence="3 9" id="KW-1003">Cell membrane</keyword>
<comment type="similarity">
    <text evidence="2 9">Belongs to the membrane-bound acyltransferase family.</text>
</comment>
<keyword evidence="7 9" id="KW-0472">Membrane</keyword>
<evidence type="ECO:0008006" key="13">
    <source>
        <dbReference type="Google" id="ProtNLM"/>
    </source>
</evidence>
<keyword evidence="5 10" id="KW-0812">Transmembrane</keyword>
<evidence type="ECO:0000313" key="12">
    <source>
        <dbReference type="Proteomes" id="UP000663722"/>
    </source>
</evidence>
<accession>A0A975BY39</accession>
<name>A0A975BY39_9BACT</name>
<evidence type="ECO:0000313" key="11">
    <source>
        <dbReference type="EMBL" id="QTA93901.1"/>
    </source>
</evidence>
<dbReference type="GO" id="GO:0042121">
    <property type="term" value="P:alginic acid biosynthetic process"/>
    <property type="evidence" value="ECO:0007669"/>
    <property type="project" value="InterPro"/>
</dbReference>
<dbReference type="GO" id="GO:0005886">
    <property type="term" value="C:plasma membrane"/>
    <property type="evidence" value="ECO:0007669"/>
    <property type="project" value="UniProtKB-SubCell"/>
</dbReference>
<feature type="transmembrane region" description="Helical" evidence="10">
    <location>
        <begin position="331"/>
        <end position="348"/>
    </location>
</feature>
<keyword evidence="12" id="KW-1185">Reference proteome</keyword>
<feature type="transmembrane region" description="Helical" evidence="10">
    <location>
        <begin position="435"/>
        <end position="454"/>
    </location>
</feature>
<evidence type="ECO:0000256" key="1">
    <source>
        <dbReference type="ARBA" id="ARBA00004651"/>
    </source>
</evidence>
<evidence type="ECO:0000256" key="9">
    <source>
        <dbReference type="PIRNR" id="PIRNR016636"/>
    </source>
</evidence>
<feature type="transmembrane region" description="Helical" evidence="10">
    <location>
        <begin position="6"/>
        <end position="23"/>
    </location>
</feature>
<feature type="transmembrane region" description="Helical" evidence="10">
    <location>
        <begin position="117"/>
        <end position="138"/>
    </location>
</feature>
<dbReference type="GO" id="GO:0016746">
    <property type="term" value="F:acyltransferase activity"/>
    <property type="evidence" value="ECO:0007669"/>
    <property type="project" value="UniProtKB-KW"/>
</dbReference>
<evidence type="ECO:0000256" key="3">
    <source>
        <dbReference type="ARBA" id="ARBA00022475"/>
    </source>
</evidence>
<dbReference type="Proteomes" id="UP000663722">
    <property type="component" value="Chromosome"/>
</dbReference>
<proteinExistence type="inferred from homology"/>
<evidence type="ECO:0000256" key="6">
    <source>
        <dbReference type="ARBA" id="ARBA00022989"/>
    </source>
</evidence>
<feature type="transmembrane region" description="Helical" evidence="10">
    <location>
        <begin position="52"/>
        <end position="71"/>
    </location>
</feature>
<dbReference type="PANTHER" id="PTHR13285:SF23">
    <property type="entry name" value="TEICHOIC ACID D-ALANYLTRANSFERASE"/>
    <property type="match status" value="1"/>
</dbReference>
<dbReference type="KEGG" id="dmm:dnm_100090"/>
<dbReference type="PIRSF" id="PIRSF500217">
    <property type="entry name" value="AlgI"/>
    <property type="match status" value="1"/>
</dbReference>
<evidence type="ECO:0000256" key="2">
    <source>
        <dbReference type="ARBA" id="ARBA00010323"/>
    </source>
</evidence>
<dbReference type="InterPro" id="IPR051085">
    <property type="entry name" value="MB_O-acyltransferase"/>
</dbReference>
<evidence type="ECO:0000256" key="5">
    <source>
        <dbReference type="ARBA" id="ARBA00022692"/>
    </source>
</evidence>
<feature type="transmembrane region" description="Helical" evidence="10">
    <location>
        <begin position="400"/>
        <end position="423"/>
    </location>
</feature>
<dbReference type="AlphaFoldDB" id="A0A975BY39"/>
<keyword evidence="8 9" id="KW-0012">Acyltransferase</keyword>